<comment type="caution">
    <text evidence="3">The sequence shown here is derived from an EMBL/GenBank/DDBJ whole genome shotgun (WGS) entry which is preliminary data.</text>
</comment>
<keyword evidence="1" id="KW-0175">Coiled coil</keyword>
<dbReference type="AlphaFoldDB" id="A0AAD7I006"/>
<feature type="coiled-coil region" evidence="1">
    <location>
        <begin position="168"/>
        <end position="195"/>
    </location>
</feature>
<dbReference type="Proteomes" id="UP001215280">
    <property type="component" value="Unassembled WGS sequence"/>
</dbReference>
<dbReference type="Pfam" id="PF08719">
    <property type="entry name" value="NADAR"/>
    <property type="match status" value="1"/>
</dbReference>
<dbReference type="InterPro" id="IPR012816">
    <property type="entry name" value="NADAR"/>
</dbReference>
<protein>
    <recommendedName>
        <fullName evidence="2">NADAR domain-containing protein</fullName>
    </recommendedName>
</protein>
<name>A0AAD7I006_9AGAR</name>
<dbReference type="EMBL" id="JARJLG010000187">
    <property type="protein sequence ID" value="KAJ7730885.1"/>
    <property type="molecule type" value="Genomic_DNA"/>
</dbReference>
<dbReference type="NCBIfam" id="TIGR02464">
    <property type="entry name" value="ribofla_fusion"/>
    <property type="match status" value="1"/>
</dbReference>
<dbReference type="Gene3D" id="1.10.357.40">
    <property type="entry name" value="YbiA-like"/>
    <property type="match status" value="1"/>
</dbReference>
<evidence type="ECO:0000256" key="1">
    <source>
        <dbReference type="SAM" id="Coils"/>
    </source>
</evidence>
<gene>
    <name evidence="3" type="ORF">DFH07DRAFT_848301</name>
</gene>
<accession>A0AAD7I006</accession>
<proteinExistence type="predicted"/>
<keyword evidence="4" id="KW-1185">Reference proteome</keyword>
<evidence type="ECO:0000259" key="2">
    <source>
        <dbReference type="Pfam" id="PF08719"/>
    </source>
</evidence>
<dbReference type="CDD" id="cd15457">
    <property type="entry name" value="NADAR"/>
    <property type="match status" value="1"/>
</dbReference>
<sequence length="197" mass="22443">MPRNATDYTFFWSTNHVNGWASQWYRAPFTATVNMDGVDQEIRFLSNEHWMMLQKALLFSDSDVAHEVLTITGTSKSDMALVKKLGRKVKHFKEDVWVAHRERIVTEGTVHKFRQNADLKAKLFATGDTMLVEASPFDRIWGIGCSEANAISRSGNKWGLNLLGKALVEARRILRAEVEAEKEKEKEESEEAQTVVN</sequence>
<dbReference type="SUPFAM" id="SSF143990">
    <property type="entry name" value="YbiA-like"/>
    <property type="match status" value="1"/>
</dbReference>
<evidence type="ECO:0000313" key="3">
    <source>
        <dbReference type="EMBL" id="KAJ7730885.1"/>
    </source>
</evidence>
<organism evidence="3 4">
    <name type="scientific">Mycena maculata</name>
    <dbReference type="NCBI Taxonomy" id="230809"/>
    <lineage>
        <taxon>Eukaryota</taxon>
        <taxon>Fungi</taxon>
        <taxon>Dikarya</taxon>
        <taxon>Basidiomycota</taxon>
        <taxon>Agaricomycotina</taxon>
        <taxon>Agaricomycetes</taxon>
        <taxon>Agaricomycetidae</taxon>
        <taxon>Agaricales</taxon>
        <taxon>Marasmiineae</taxon>
        <taxon>Mycenaceae</taxon>
        <taxon>Mycena</taxon>
    </lineage>
</organism>
<evidence type="ECO:0000313" key="4">
    <source>
        <dbReference type="Proteomes" id="UP001215280"/>
    </source>
</evidence>
<dbReference type="InterPro" id="IPR037238">
    <property type="entry name" value="YbiA-like_sf"/>
</dbReference>
<feature type="domain" description="NADAR" evidence="2">
    <location>
        <begin position="10"/>
        <end position="175"/>
    </location>
</feature>
<reference evidence="3" key="1">
    <citation type="submission" date="2023-03" db="EMBL/GenBank/DDBJ databases">
        <title>Massive genome expansion in bonnet fungi (Mycena s.s.) driven by repeated elements and novel gene families across ecological guilds.</title>
        <authorList>
            <consortium name="Lawrence Berkeley National Laboratory"/>
            <person name="Harder C.B."/>
            <person name="Miyauchi S."/>
            <person name="Viragh M."/>
            <person name="Kuo A."/>
            <person name="Thoen E."/>
            <person name="Andreopoulos B."/>
            <person name="Lu D."/>
            <person name="Skrede I."/>
            <person name="Drula E."/>
            <person name="Henrissat B."/>
            <person name="Morin E."/>
            <person name="Kohler A."/>
            <person name="Barry K."/>
            <person name="LaButti K."/>
            <person name="Morin E."/>
            <person name="Salamov A."/>
            <person name="Lipzen A."/>
            <person name="Mereny Z."/>
            <person name="Hegedus B."/>
            <person name="Baldrian P."/>
            <person name="Stursova M."/>
            <person name="Weitz H."/>
            <person name="Taylor A."/>
            <person name="Grigoriev I.V."/>
            <person name="Nagy L.G."/>
            <person name="Martin F."/>
            <person name="Kauserud H."/>
        </authorList>
    </citation>
    <scope>NUCLEOTIDE SEQUENCE</scope>
    <source>
        <strain evidence="3">CBHHK188m</strain>
    </source>
</reference>